<dbReference type="EMBL" id="JABFUD020000008">
    <property type="protein sequence ID" value="KAI5076061.1"/>
    <property type="molecule type" value="Genomic_DNA"/>
</dbReference>
<accession>A0A9D4ZK54</accession>
<dbReference type="Proteomes" id="UP000886520">
    <property type="component" value="Chromosome 8"/>
</dbReference>
<keyword evidence="2" id="KW-1185">Reference proteome</keyword>
<proteinExistence type="predicted"/>
<evidence type="ECO:0000313" key="2">
    <source>
        <dbReference type="Proteomes" id="UP000886520"/>
    </source>
</evidence>
<organism evidence="1 2">
    <name type="scientific">Adiantum capillus-veneris</name>
    <name type="common">Maidenhair fern</name>
    <dbReference type="NCBI Taxonomy" id="13818"/>
    <lineage>
        <taxon>Eukaryota</taxon>
        <taxon>Viridiplantae</taxon>
        <taxon>Streptophyta</taxon>
        <taxon>Embryophyta</taxon>
        <taxon>Tracheophyta</taxon>
        <taxon>Polypodiopsida</taxon>
        <taxon>Polypodiidae</taxon>
        <taxon>Polypodiales</taxon>
        <taxon>Pteridineae</taxon>
        <taxon>Pteridaceae</taxon>
        <taxon>Vittarioideae</taxon>
        <taxon>Adiantum</taxon>
    </lineage>
</organism>
<comment type="caution">
    <text evidence="1">The sequence shown here is derived from an EMBL/GenBank/DDBJ whole genome shotgun (WGS) entry which is preliminary data.</text>
</comment>
<sequence>MLSLLGTDDNLQSSYGILGGDYEFIRWCAKEVWMEQLLMEASRMLLQVIEKNIGGEQLTLTEHPTLTEYFNKKIFRYKNTLFEPLAKEMTVESLAIKQDDLPNAARRVVYRYVNLIFNEKGILYNTIM</sequence>
<dbReference type="AlphaFoldDB" id="A0A9D4ZK54"/>
<evidence type="ECO:0000313" key="1">
    <source>
        <dbReference type="EMBL" id="KAI5076061.1"/>
    </source>
</evidence>
<reference evidence="1" key="1">
    <citation type="submission" date="2021-01" db="EMBL/GenBank/DDBJ databases">
        <title>Adiantum capillus-veneris genome.</title>
        <authorList>
            <person name="Fang Y."/>
            <person name="Liao Q."/>
        </authorList>
    </citation>
    <scope>NUCLEOTIDE SEQUENCE</scope>
    <source>
        <strain evidence="1">H3</strain>
        <tissue evidence="1">Leaf</tissue>
    </source>
</reference>
<gene>
    <name evidence="1" type="ORF">GOP47_0008126</name>
</gene>
<protein>
    <submittedName>
        <fullName evidence="1">Uncharacterized protein</fullName>
    </submittedName>
</protein>
<name>A0A9D4ZK54_ADICA</name>